<accession>A0A833V7D8</accession>
<dbReference type="InterPro" id="IPR050872">
    <property type="entry name" value="PPR_P_subfamily"/>
</dbReference>
<name>A0A833V7D8_9POAL</name>
<comment type="similarity">
    <text evidence="1">Belongs to the PPR family. P subfamily.</text>
</comment>
<dbReference type="InterPro" id="IPR002885">
    <property type="entry name" value="PPR_rpt"/>
</dbReference>
<evidence type="ECO:0000256" key="1">
    <source>
        <dbReference type="ARBA" id="ARBA00007626"/>
    </source>
</evidence>
<dbReference type="NCBIfam" id="TIGR00756">
    <property type="entry name" value="PPR"/>
    <property type="match status" value="1"/>
</dbReference>
<sequence length="213" mass="24541">MRPTRATKPNNQTRKQHSCSLKQLIPLLCEKVEGLNMVKVVLLKSQEKGIWVDGSTFWILIKALWKMDEANCFVNEMRIDGVKPDVNCYNKVLSGSSETGRLIWEMRTGFNANVQIYNMMIGGFMRNGELNKARELMDEIGKDKMLRAPNGDCCCSGISFWVLMFLKLVQMHQWMPEYFDLINSTSMHSPRWRFGLGLRRRVVSLVLLMKNAG</sequence>
<evidence type="ECO:0000256" key="3">
    <source>
        <dbReference type="ARBA" id="ARBA00022946"/>
    </source>
</evidence>
<keyword evidence="3" id="KW-0809">Transit peptide</keyword>
<dbReference type="AlphaFoldDB" id="A0A833V7D8"/>
<reference evidence="5" key="1">
    <citation type="submission" date="2020-01" db="EMBL/GenBank/DDBJ databases">
        <title>Genome sequence of Kobresia littledalei, the first chromosome-level genome in the family Cyperaceae.</title>
        <authorList>
            <person name="Qu G."/>
        </authorList>
    </citation>
    <scope>NUCLEOTIDE SEQUENCE</scope>
    <source>
        <strain evidence="5">C.B.Clarke</strain>
        <tissue evidence="5">Leaf</tissue>
    </source>
</reference>
<keyword evidence="2" id="KW-0677">Repeat</keyword>
<evidence type="ECO:0000313" key="5">
    <source>
        <dbReference type="EMBL" id="KAF3327417.1"/>
    </source>
</evidence>
<organism evidence="5 6">
    <name type="scientific">Carex littledalei</name>
    <dbReference type="NCBI Taxonomy" id="544730"/>
    <lineage>
        <taxon>Eukaryota</taxon>
        <taxon>Viridiplantae</taxon>
        <taxon>Streptophyta</taxon>
        <taxon>Embryophyta</taxon>
        <taxon>Tracheophyta</taxon>
        <taxon>Spermatophyta</taxon>
        <taxon>Magnoliopsida</taxon>
        <taxon>Liliopsida</taxon>
        <taxon>Poales</taxon>
        <taxon>Cyperaceae</taxon>
        <taxon>Cyperoideae</taxon>
        <taxon>Cariceae</taxon>
        <taxon>Carex</taxon>
        <taxon>Carex subgen. Euthyceras</taxon>
    </lineage>
</organism>
<feature type="repeat" description="PPR" evidence="4">
    <location>
        <begin position="113"/>
        <end position="147"/>
    </location>
</feature>
<dbReference type="EMBL" id="SWLB01000017">
    <property type="protein sequence ID" value="KAF3327417.1"/>
    <property type="molecule type" value="Genomic_DNA"/>
</dbReference>
<dbReference type="Proteomes" id="UP000623129">
    <property type="component" value="Unassembled WGS sequence"/>
</dbReference>
<dbReference type="Gene3D" id="1.25.40.10">
    <property type="entry name" value="Tetratricopeptide repeat domain"/>
    <property type="match status" value="2"/>
</dbReference>
<evidence type="ECO:0000256" key="2">
    <source>
        <dbReference type="ARBA" id="ARBA00022737"/>
    </source>
</evidence>
<keyword evidence="6" id="KW-1185">Reference proteome</keyword>
<dbReference type="InterPro" id="IPR011990">
    <property type="entry name" value="TPR-like_helical_dom_sf"/>
</dbReference>
<dbReference type="OrthoDB" id="185373at2759"/>
<dbReference type="PROSITE" id="PS51375">
    <property type="entry name" value="PPR"/>
    <property type="match status" value="1"/>
</dbReference>
<dbReference type="PANTHER" id="PTHR46128:SF211">
    <property type="entry name" value="PENTACOTRIPEPTIDE-REPEAT REGION OF PRORP DOMAIN-CONTAINING PROTEIN"/>
    <property type="match status" value="1"/>
</dbReference>
<dbReference type="PANTHER" id="PTHR46128">
    <property type="entry name" value="MITOCHONDRIAL GROUP I INTRON SPLICING FACTOR CCM1"/>
    <property type="match status" value="1"/>
</dbReference>
<comment type="caution">
    <text evidence="5">The sequence shown here is derived from an EMBL/GenBank/DDBJ whole genome shotgun (WGS) entry which is preliminary data.</text>
</comment>
<dbReference type="Pfam" id="PF12854">
    <property type="entry name" value="PPR_1"/>
    <property type="match status" value="1"/>
</dbReference>
<evidence type="ECO:0000313" key="6">
    <source>
        <dbReference type="Proteomes" id="UP000623129"/>
    </source>
</evidence>
<evidence type="ECO:0000256" key="4">
    <source>
        <dbReference type="PROSITE-ProRule" id="PRU00708"/>
    </source>
</evidence>
<dbReference type="Pfam" id="PF13812">
    <property type="entry name" value="PPR_3"/>
    <property type="match status" value="1"/>
</dbReference>
<gene>
    <name evidence="5" type="ORF">FCM35_KLT07535</name>
</gene>
<protein>
    <submittedName>
        <fullName evidence="5">Pentatricopeptide repeat-containing protein</fullName>
    </submittedName>
</protein>
<proteinExistence type="inferred from homology"/>